<feature type="transmembrane region" description="Helical" evidence="1">
    <location>
        <begin position="175"/>
        <end position="195"/>
    </location>
</feature>
<protein>
    <submittedName>
        <fullName evidence="2">Uncharacterized protein</fullName>
    </submittedName>
</protein>
<gene>
    <name evidence="2" type="ORF">AERO8C_120017</name>
</gene>
<dbReference type="EMBL" id="CABWLC010000004">
    <property type="protein sequence ID" value="VXA81412.1"/>
    <property type="molecule type" value="Genomic_DNA"/>
</dbReference>
<keyword evidence="1" id="KW-0812">Transmembrane</keyword>
<evidence type="ECO:0000313" key="2">
    <source>
        <dbReference type="EMBL" id="VXA81412.1"/>
    </source>
</evidence>
<proteinExistence type="predicted"/>
<keyword evidence="1" id="KW-1133">Transmembrane helix</keyword>
<evidence type="ECO:0000313" key="3">
    <source>
        <dbReference type="Proteomes" id="UP000439123"/>
    </source>
</evidence>
<name>A0A653KQK2_AERVE</name>
<accession>A0A653KQK2</accession>
<organism evidence="2 3">
    <name type="scientific">Aeromonas veronii</name>
    <dbReference type="NCBI Taxonomy" id="654"/>
    <lineage>
        <taxon>Bacteria</taxon>
        <taxon>Pseudomonadati</taxon>
        <taxon>Pseudomonadota</taxon>
        <taxon>Gammaproteobacteria</taxon>
        <taxon>Aeromonadales</taxon>
        <taxon>Aeromonadaceae</taxon>
        <taxon>Aeromonas</taxon>
    </lineage>
</organism>
<keyword evidence="1" id="KW-0472">Membrane</keyword>
<reference evidence="2 3" key="1">
    <citation type="submission" date="2019-10" db="EMBL/GenBank/DDBJ databases">
        <authorList>
            <person name="Karimi E."/>
        </authorList>
    </citation>
    <scope>NUCLEOTIDE SEQUENCE [LARGE SCALE GENOMIC DNA]</scope>
    <source>
        <strain evidence="2">Aeromonas sp. 8C</strain>
    </source>
</reference>
<dbReference type="Proteomes" id="UP000439123">
    <property type="component" value="Unassembled WGS sequence"/>
</dbReference>
<dbReference type="AlphaFoldDB" id="A0A653KQK2"/>
<evidence type="ECO:0000256" key="1">
    <source>
        <dbReference type="SAM" id="Phobius"/>
    </source>
</evidence>
<sequence>MRRRDHPAIAIAIYRAVWPVGLVQTSEGVVVEAAGGLPVEQTDQQNRPFLSIRLHIDGFEAGKRPLFNQHLVARAGQVSVAGSRLIAVIATHQLIDQLAADGGPFTAKVDDPADAAGRFQGDRCHLFQINEDKQIVGEHGFPYRNSLAPAQLLDLHHGVIGFDTLGIEVGAGAGLFFWLAVGQIPFFHVMSMFVLPCSRI</sequence>